<evidence type="ECO:0008006" key="6">
    <source>
        <dbReference type="Google" id="ProtNLM"/>
    </source>
</evidence>
<dbReference type="Gene3D" id="3.90.226.10">
    <property type="entry name" value="2-enoyl-CoA Hydratase, Chain A, domain 1"/>
    <property type="match status" value="1"/>
</dbReference>
<dbReference type="InterPro" id="IPR051053">
    <property type="entry name" value="ECH/Chromodomain_protein"/>
</dbReference>
<dbReference type="InterPro" id="IPR029045">
    <property type="entry name" value="ClpP/crotonase-like_dom_sf"/>
</dbReference>
<dbReference type="CDD" id="cd06558">
    <property type="entry name" value="crotonase-like"/>
    <property type="match status" value="1"/>
</dbReference>
<protein>
    <recommendedName>
        <fullName evidence="6">Enoyl-CoA hydratase/isomerase</fullName>
    </recommendedName>
</protein>
<dbReference type="GO" id="GO:0005777">
    <property type="term" value="C:peroxisome"/>
    <property type="evidence" value="ECO:0007669"/>
    <property type="project" value="UniProtKB-SubCell"/>
</dbReference>
<dbReference type="PANTHER" id="PTHR43684">
    <property type="match status" value="1"/>
</dbReference>
<keyword evidence="4" id="KW-0812">Transmembrane</keyword>
<keyword evidence="2" id="KW-0576">Peroxisome</keyword>
<keyword evidence="4" id="KW-0472">Membrane</keyword>
<feature type="non-terminal residue" evidence="5">
    <location>
        <position position="1"/>
    </location>
</feature>
<accession>X1BZS5</accession>
<proteinExistence type="predicted"/>
<evidence type="ECO:0000256" key="2">
    <source>
        <dbReference type="ARBA" id="ARBA00023140"/>
    </source>
</evidence>
<organism evidence="5">
    <name type="scientific">marine sediment metagenome</name>
    <dbReference type="NCBI Taxonomy" id="412755"/>
    <lineage>
        <taxon>unclassified sequences</taxon>
        <taxon>metagenomes</taxon>
        <taxon>ecological metagenomes</taxon>
    </lineage>
</organism>
<evidence type="ECO:0000313" key="5">
    <source>
        <dbReference type="EMBL" id="GAH00477.1"/>
    </source>
</evidence>
<dbReference type="PANTHER" id="PTHR43684:SF1">
    <property type="entry name" value="ENOYL-COA DELTA ISOMERASE 2"/>
    <property type="match status" value="1"/>
</dbReference>
<evidence type="ECO:0000256" key="1">
    <source>
        <dbReference type="ARBA" id="ARBA00004275"/>
    </source>
</evidence>
<evidence type="ECO:0000256" key="3">
    <source>
        <dbReference type="ARBA" id="ARBA00023235"/>
    </source>
</evidence>
<dbReference type="SUPFAM" id="SSF52096">
    <property type="entry name" value="ClpP/crotonase"/>
    <property type="match status" value="1"/>
</dbReference>
<sequence>TLDMYGAIANAISEGEQNPTIRVILLHGHKDFFCGGNDIKEFQSASAKAGSNPLRDFRIALNGAKKPLVAAVNGYAVGVGMTMLLLFDLVFAGKNAQFRAPFVDLALCPDAGSTYILPLWFQQ</sequence>
<feature type="transmembrane region" description="Helical" evidence="4">
    <location>
        <begin position="68"/>
        <end position="91"/>
    </location>
</feature>
<comment type="subcellular location">
    <subcellularLocation>
        <location evidence="1">Peroxisome</location>
    </subcellularLocation>
</comment>
<gene>
    <name evidence="5" type="ORF">S01H4_43637</name>
</gene>
<dbReference type="InterPro" id="IPR001753">
    <property type="entry name" value="Enoyl-CoA_hydra/iso"/>
</dbReference>
<keyword evidence="3" id="KW-0413">Isomerase</keyword>
<dbReference type="GO" id="GO:0004165">
    <property type="term" value="F:delta(3)-delta(2)-enoyl-CoA isomerase activity"/>
    <property type="evidence" value="ECO:0007669"/>
    <property type="project" value="UniProtKB-ARBA"/>
</dbReference>
<evidence type="ECO:0000256" key="4">
    <source>
        <dbReference type="SAM" id="Phobius"/>
    </source>
</evidence>
<reference evidence="5" key="1">
    <citation type="journal article" date="2014" name="Front. Microbiol.">
        <title>High frequency of phylogenetically diverse reductive dehalogenase-homologous genes in deep subseafloor sedimentary metagenomes.</title>
        <authorList>
            <person name="Kawai M."/>
            <person name="Futagami T."/>
            <person name="Toyoda A."/>
            <person name="Takaki Y."/>
            <person name="Nishi S."/>
            <person name="Hori S."/>
            <person name="Arai W."/>
            <person name="Tsubouchi T."/>
            <person name="Morono Y."/>
            <person name="Uchiyama I."/>
            <person name="Ito T."/>
            <person name="Fujiyama A."/>
            <person name="Inagaki F."/>
            <person name="Takami H."/>
        </authorList>
    </citation>
    <scope>NUCLEOTIDE SEQUENCE</scope>
    <source>
        <strain evidence="5">Expedition CK06-06</strain>
    </source>
</reference>
<keyword evidence="4" id="KW-1133">Transmembrane helix</keyword>
<dbReference type="EMBL" id="BART01024090">
    <property type="protein sequence ID" value="GAH00477.1"/>
    <property type="molecule type" value="Genomic_DNA"/>
</dbReference>
<dbReference type="AlphaFoldDB" id="X1BZS5"/>
<name>X1BZS5_9ZZZZ</name>
<comment type="caution">
    <text evidence="5">The sequence shown here is derived from an EMBL/GenBank/DDBJ whole genome shotgun (WGS) entry which is preliminary data.</text>
</comment>
<dbReference type="Pfam" id="PF00378">
    <property type="entry name" value="ECH_1"/>
    <property type="match status" value="1"/>
</dbReference>